<evidence type="ECO:0000256" key="3">
    <source>
        <dbReference type="ARBA" id="ARBA00023015"/>
    </source>
</evidence>
<proteinExistence type="predicted"/>
<evidence type="ECO:0000256" key="4">
    <source>
        <dbReference type="ARBA" id="ARBA00023163"/>
    </source>
</evidence>
<comment type="subcellular location">
    <subcellularLocation>
        <location evidence="1">Nucleus</location>
    </subcellularLocation>
</comment>
<feature type="region of interest" description="Disordered" evidence="6">
    <location>
        <begin position="405"/>
        <end position="446"/>
    </location>
</feature>
<dbReference type="GO" id="GO:0005634">
    <property type="term" value="C:nucleus"/>
    <property type="evidence" value="ECO:0007669"/>
    <property type="project" value="UniProtKB-SubCell"/>
</dbReference>
<dbReference type="OrthoDB" id="1928390at2759"/>
<keyword evidence="4" id="KW-0804">Transcription</keyword>
<keyword evidence="9" id="KW-1185">Reference proteome</keyword>
<reference evidence="8" key="1">
    <citation type="submission" date="2021-08" db="EMBL/GenBank/DDBJ databases">
        <title>WGS assembly of Ceratopteris richardii.</title>
        <authorList>
            <person name="Marchant D.B."/>
            <person name="Chen G."/>
            <person name="Jenkins J."/>
            <person name="Shu S."/>
            <person name="Leebens-Mack J."/>
            <person name="Grimwood J."/>
            <person name="Schmutz J."/>
            <person name="Soltis P."/>
            <person name="Soltis D."/>
            <person name="Chen Z.-H."/>
        </authorList>
    </citation>
    <scope>NUCLEOTIDE SEQUENCE</scope>
    <source>
        <strain evidence="8">Whitten #5841</strain>
        <tissue evidence="8">Leaf</tissue>
    </source>
</reference>
<feature type="compositionally biased region" description="Basic and acidic residues" evidence="6">
    <location>
        <begin position="410"/>
        <end position="432"/>
    </location>
</feature>
<dbReference type="AlphaFoldDB" id="A0A8T2RLH0"/>
<accession>A0A8T2RLH0</accession>
<dbReference type="PANTHER" id="PTHR33057:SF82">
    <property type="entry name" value="TRANSCRIPTION REPRESSOR OFP5"/>
    <property type="match status" value="1"/>
</dbReference>
<dbReference type="PANTHER" id="PTHR33057">
    <property type="entry name" value="TRANSCRIPTION REPRESSOR OFP7-RELATED"/>
    <property type="match status" value="1"/>
</dbReference>
<dbReference type="NCBIfam" id="TIGR01568">
    <property type="entry name" value="A_thal_3678"/>
    <property type="match status" value="1"/>
</dbReference>
<dbReference type="InterPro" id="IPR006458">
    <property type="entry name" value="Ovate_C"/>
</dbReference>
<dbReference type="PROSITE" id="PS51754">
    <property type="entry name" value="OVATE"/>
    <property type="match status" value="1"/>
</dbReference>
<protein>
    <recommendedName>
        <fullName evidence="7">OVATE domain-containing protein</fullName>
    </recommendedName>
</protein>
<keyword evidence="3" id="KW-0805">Transcription regulation</keyword>
<organism evidence="8 9">
    <name type="scientific">Ceratopteris richardii</name>
    <name type="common">Triangle waterfern</name>
    <dbReference type="NCBI Taxonomy" id="49495"/>
    <lineage>
        <taxon>Eukaryota</taxon>
        <taxon>Viridiplantae</taxon>
        <taxon>Streptophyta</taxon>
        <taxon>Embryophyta</taxon>
        <taxon>Tracheophyta</taxon>
        <taxon>Polypodiopsida</taxon>
        <taxon>Polypodiidae</taxon>
        <taxon>Polypodiales</taxon>
        <taxon>Pteridineae</taxon>
        <taxon>Pteridaceae</taxon>
        <taxon>Parkerioideae</taxon>
        <taxon>Ceratopteris</taxon>
    </lineage>
</organism>
<dbReference type="EMBL" id="CM035431">
    <property type="protein sequence ID" value="KAH7296405.1"/>
    <property type="molecule type" value="Genomic_DNA"/>
</dbReference>
<evidence type="ECO:0000256" key="5">
    <source>
        <dbReference type="ARBA" id="ARBA00023242"/>
    </source>
</evidence>
<evidence type="ECO:0000313" key="8">
    <source>
        <dbReference type="EMBL" id="KAH7296405.1"/>
    </source>
</evidence>
<keyword evidence="2" id="KW-0678">Repressor</keyword>
<dbReference type="Pfam" id="PF04844">
    <property type="entry name" value="Ovate"/>
    <property type="match status" value="1"/>
</dbReference>
<feature type="domain" description="OVATE" evidence="7">
    <location>
        <begin position="497"/>
        <end position="557"/>
    </location>
</feature>
<sequence length="563" mass="63363">MAPSWFSRSKESKEHSEAFSFESPASPIVGEPWHGQRARTPMSLPELSNFDISTGNFSDDLLEAESAVLSTRLKELKYERPLRHGGKSALDHGAIVECQRLYRSCPDGRQRFSCSGSVFSQFYSPTIDSMSTFFSEATSTSRTATDGTSDYEHLSPFATDGVGRDEKNSFLQVNDLSSNVLPANFRGSFFLYPDSDNVSEGSNTLTPDSIDTSFSSESISSAASSIFRRNETEAIEQTSLLHWPKKCALSEAHVMKPLHMAEVPSLQSYIDQKFTSISTERATTSCDSFSDCARGEFMEDIPTFISKMKLPEESRDRHQCRALNAIEHHDLPTSGYSGIDDYNISPIMDSMRLISSNANSRFTKSLHSKWEESNALIAVENPALMLCSKWRDERVQHQFPFSAQPNVGEQRQRHEIVSNDHKSTTNIRELKSSDSQQTGAPDHGTDLPTCGSLCEESRCHSRQRDAYTKKGRRERGSSFSAVLPENLQRVVGDSVALVKISYSPHEDFRKSIYEMIMDRDLEESPMEVEELLYCYLELNPPELHELIVEVFSEVWSSILMSIR</sequence>
<evidence type="ECO:0000256" key="1">
    <source>
        <dbReference type="ARBA" id="ARBA00004123"/>
    </source>
</evidence>
<feature type="region of interest" description="Disordered" evidence="6">
    <location>
        <begin position="1"/>
        <end position="21"/>
    </location>
</feature>
<evidence type="ECO:0000313" key="9">
    <source>
        <dbReference type="Proteomes" id="UP000825935"/>
    </source>
</evidence>
<name>A0A8T2RLH0_CERRI</name>
<evidence type="ECO:0000256" key="6">
    <source>
        <dbReference type="SAM" id="MobiDB-lite"/>
    </source>
</evidence>
<evidence type="ECO:0000259" key="7">
    <source>
        <dbReference type="PROSITE" id="PS51754"/>
    </source>
</evidence>
<comment type="caution">
    <text evidence="8">The sequence shown here is derived from an EMBL/GenBank/DDBJ whole genome shotgun (WGS) entry which is preliminary data.</text>
</comment>
<gene>
    <name evidence="8" type="ORF">KP509_26G022300</name>
</gene>
<dbReference type="Proteomes" id="UP000825935">
    <property type="component" value="Chromosome 26"/>
</dbReference>
<dbReference type="InterPro" id="IPR038933">
    <property type="entry name" value="Ovate"/>
</dbReference>
<keyword evidence="5" id="KW-0539">Nucleus</keyword>
<evidence type="ECO:0000256" key="2">
    <source>
        <dbReference type="ARBA" id="ARBA00022491"/>
    </source>
</evidence>
<dbReference type="GO" id="GO:0045892">
    <property type="term" value="P:negative regulation of DNA-templated transcription"/>
    <property type="evidence" value="ECO:0007669"/>
    <property type="project" value="InterPro"/>
</dbReference>
<feature type="compositionally biased region" description="Basic and acidic residues" evidence="6">
    <location>
        <begin position="8"/>
        <end position="17"/>
    </location>
</feature>